<accession>B5D2L2</accession>
<comment type="caution">
    <text evidence="1">The sequence shown here is derived from an EMBL/GenBank/DDBJ whole genome shotgun (WGS) entry which is preliminary data.</text>
</comment>
<dbReference type="Proteomes" id="UP000003452">
    <property type="component" value="Unassembled WGS sequence"/>
</dbReference>
<protein>
    <submittedName>
        <fullName evidence="1">Uncharacterized protein</fullName>
    </submittedName>
</protein>
<evidence type="ECO:0000313" key="1">
    <source>
        <dbReference type="EMBL" id="EDY93812.1"/>
    </source>
</evidence>
<dbReference type="AlphaFoldDB" id="B5D2L2"/>
<sequence length="71" mass="7993">MKNNILGFITYLLATILFSPSVGIILLAMKENADRCHYYKGKWNMTDIAIGIAAVSIGIAVRYFFDFKLCL</sequence>
<name>B5D2L2_PHOPM</name>
<reference evidence="1 2" key="2">
    <citation type="submission" date="2008-08" db="EMBL/GenBank/DDBJ databases">
        <authorList>
            <person name="Fulton L."/>
            <person name="Clifton S."/>
            <person name="Fulton B."/>
            <person name="Xu J."/>
            <person name="Minx P."/>
            <person name="Pepin K.H."/>
            <person name="Johnson M."/>
            <person name="Thiruvilangam P."/>
            <person name="Bhonagiri V."/>
            <person name="Nash W.E."/>
            <person name="Mardis E.R."/>
            <person name="Wilson R.K."/>
        </authorList>
    </citation>
    <scope>NUCLEOTIDE SEQUENCE [LARGE SCALE GENOMIC DNA]</scope>
    <source>
        <strain evidence="2">DSM 17135 / JCM 12973 / M2</strain>
    </source>
</reference>
<dbReference type="HOGENOM" id="CLU_2731668_0_0_10"/>
<organism evidence="1 2">
    <name type="scientific">Phocaeicola plebeius (strain DSM 17135 / JCM 12973 / CCUG 54634 / M2)</name>
    <name type="common">Bacteroides plebeius</name>
    <dbReference type="NCBI Taxonomy" id="484018"/>
    <lineage>
        <taxon>Bacteria</taxon>
        <taxon>Pseudomonadati</taxon>
        <taxon>Bacteroidota</taxon>
        <taxon>Bacteroidia</taxon>
        <taxon>Bacteroidales</taxon>
        <taxon>Bacteroidaceae</taxon>
        <taxon>Phocaeicola</taxon>
    </lineage>
</organism>
<dbReference type="EMBL" id="ABQC02000024">
    <property type="protein sequence ID" value="EDY93812.1"/>
    <property type="molecule type" value="Genomic_DNA"/>
</dbReference>
<reference evidence="1 2" key="1">
    <citation type="submission" date="2008-08" db="EMBL/GenBank/DDBJ databases">
        <title>Draft genome sequence of Bacteroides plebeius (DSM 17135).</title>
        <authorList>
            <person name="Sudarsanam P."/>
            <person name="Ley R."/>
            <person name="Guruge J."/>
            <person name="Turnbaugh P.J."/>
            <person name="Mahowald M."/>
            <person name="Liep D."/>
            <person name="Gordon J."/>
        </authorList>
    </citation>
    <scope>NUCLEOTIDE SEQUENCE [LARGE SCALE GENOMIC DNA]</scope>
    <source>
        <strain evidence="2">DSM 17135 / JCM 12973 / M2</strain>
    </source>
</reference>
<proteinExistence type="predicted"/>
<evidence type="ECO:0000313" key="2">
    <source>
        <dbReference type="Proteomes" id="UP000003452"/>
    </source>
</evidence>
<gene>
    <name evidence="1" type="ORF">BACPLE_03252</name>
</gene>